<feature type="region of interest" description="Disordered" evidence="1">
    <location>
        <begin position="60"/>
        <end position="129"/>
    </location>
</feature>
<reference evidence="2" key="1">
    <citation type="submission" date="2016-01" db="EMBL/GenBank/DDBJ databases">
        <authorList>
            <person name="Peeters C."/>
        </authorList>
    </citation>
    <scope>NUCLEOTIDE SEQUENCE [LARGE SCALE GENOMIC DNA]</scope>
    <source>
        <strain evidence="2">LMG 29317</strain>
    </source>
</reference>
<evidence type="ECO:0000313" key="2">
    <source>
        <dbReference type="EMBL" id="SAL81236.1"/>
    </source>
</evidence>
<dbReference type="AlphaFoldDB" id="A0A158KJB0"/>
<keyword evidence="3" id="KW-1185">Reference proteome</keyword>
<dbReference type="Proteomes" id="UP000055019">
    <property type="component" value="Unassembled WGS sequence"/>
</dbReference>
<comment type="caution">
    <text evidence="2">The sequence shown here is derived from an EMBL/GenBank/DDBJ whole genome shotgun (WGS) entry which is preliminary data.</text>
</comment>
<proteinExistence type="predicted"/>
<dbReference type="EMBL" id="FCOM02000036">
    <property type="protein sequence ID" value="SAL81236.1"/>
    <property type="molecule type" value="Genomic_DNA"/>
</dbReference>
<evidence type="ECO:0000256" key="1">
    <source>
        <dbReference type="SAM" id="MobiDB-lite"/>
    </source>
</evidence>
<protein>
    <submittedName>
        <fullName evidence="2">Integrase catalytic subunit</fullName>
    </submittedName>
</protein>
<gene>
    <name evidence="2" type="ORF">AWB74_05901</name>
</gene>
<name>A0A158KJB0_9BURK</name>
<organism evidence="2 3">
    <name type="scientific">Caballeronia arvi</name>
    <dbReference type="NCBI Taxonomy" id="1777135"/>
    <lineage>
        <taxon>Bacteria</taxon>
        <taxon>Pseudomonadati</taxon>
        <taxon>Pseudomonadota</taxon>
        <taxon>Betaproteobacteria</taxon>
        <taxon>Burkholderiales</taxon>
        <taxon>Burkholderiaceae</taxon>
        <taxon>Caballeronia</taxon>
    </lineage>
</organism>
<sequence>MRKVTHAEVWEYPDGRVQLRAAERLLPYREYDRLTEVDQGAIVEHKRLSHALELAEMMQAQRDDRSISGSPSRTNRGVKVRSPKRVPGTKESREFTRDDLEQMIGQLSQQHAAAAESGTKANHRSGKAR</sequence>
<evidence type="ECO:0000313" key="3">
    <source>
        <dbReference type="Proteomes" id="UP000055019"/>
    </source>
</evidence>
<feature type="compositionally biased region" description="Basic and acidic residues" evidence="1">
    <location>
        <begin position="88"/>
        <end position="100"/>
    </location>
</feature>
<accession>A0A158KJB0</accession>